<keyword evidence="5" id="KW-0539">Nucleus</keyword>
<dbReference type="InterPro" id="IPR036420">
    <property type="entry name" value="BRCT_dom_sf"/>
</dbReference>
<feature type="compositionally biased region" description="Polar residues" evidence="6">
    <location>
        <begin position="565"/>
        <end position="585"/>
    </location>
</feature>
<dbReference type="CDD" id="cd17725">
    <property type="entry name" value="BRCT_XRCC1_rpt1"/>
    <property type="match status" value="1"/>
</dbReference>
<dbReference type="FunFam" id="2.60.120.260:FF:000025">
    <property type="entry name" value="DNA repair protein XRCC1 isoform X1"/>
    <property type="match status" value="1"/>
</dbReference>
<evidence type="ECO:0000256" key="5">
    <source>
        <dbReference type="ARBA" id="ARBA00023242"/>
    </source>
</evidence>
<protein>
    <submittedName>
        <fullName evidence="8">DNA repair protein XRCC1</fullName>
    </submittedName>
</protein>
<feature type="compositionally biased region" description="Basic residues" evidence="6">
    <location>
        <begin position="495"/>
        <end position="515"/>
    </location>
</feature>
<feature type="compositionally biased region" description="Acidic residues" evidence="6">
    <location>
        <begin position="458"/>
        <end position="490"/>
    </location>
</feature>
<gene>
    <name evidence="8" type="ORF">D915_006113</name>
</gene>
<dbReference type="EMBL" id="JXXN02002288">
    <property type="protein sequence ID" value="THD23182.1"/>
    <property type="molecule type" value="Genomic_DNA"/>
</dbReference>
<keyword evidence="2" id="KW-0677">Repeat</keyword>
<dbReference type="AlphaFoldDB" id="A0A4E0RXN8"/>
<evidence type="ECO:0000256" key="6">
    <source>
        <dbReference type="SAM" id="MobiDB-lite"/>
    </source>
</evidence>
<feature type="compositionally biased region" description="Polar residues" evidence="6">
    <location>
        <begin position="520"/>
        <end position="531"/>
    </location>
</feature>
<feature type="domain" description="BRCT" evidence="7">
    <location>
        <begin position="589"/>
        <end position="681"/>
    </location>
</feature>
<proteinExistence type="predicted"/>
<dbReference type="GO" id="GO:0000012">
    <property type="term" value="P:single strand break repair"/>
    <property type="evidence" value="ECO:0007669"/>
    <property type="project" value="InterPro"/>
</dbReference>
<dbReference type="SUPFAM" id="SSF52113">
    <property type="entry name" value="BRCT domain"/>
    <property type="match status" value="2"/>
</dbReference>
<evidence type="ECO:0000259" key="7">
    <source>
        <dbReference type="PROSITE" id="PS50172"/>
    </source>
</evidence>
<dbReference type="GO" id="GO:0005634">
    <property type="term" value="C:nucleus"/>
    <property type="evidence" value="ECO:0007669"/>
    <property type="project" value="UniProtKB-SubCell"/>
</dbReference>
<dbReference type="GO" id="GO:0003684">
    <property type="term" value="F:damaged DNA binding"/>
    <property type="evidence" value="ECO:0007669"/>
    <property type="project" value="InterPro"/>
</dbReference>
<evidence type="ECO:0000256" key="4">
    <source>
        <dbReference type="ARBA" id="ARBA00023204"/>
    </source>
</evidence>
<name>A0A4E0RXN8_FASHE</name>
<dbReference type="Pfam" id="PF16589">
    <property type="entry name" value="BRCT_2"/>
    <property type="match status" value="1"/>
</dbReference>
<comment type="subcellular location">
    <subcellularLocation>
        <location evidence="1">Nucleus</location>
    </subcellularLocation>
</comment>
<feature type="compositionally biased region" description="Low complexity" evidence="6">
    <location>
        <begin position="254"/>
        <end position="273"/>
    </location>
</feature>
<feature type="region of interest" description="Disordered" evidence="6">
    <location>
        <begin position="246"/>
        <end position="308"/>
    </location>
</feature>
<sequence>MPQIYPKRVVSFSTECKEFPASNLLKGSTFNKWRSEKGGTANEVVELDFGEPVEVTRLDIGNNGSAFVEVLVRRSASSASPMVFLPCSSFMSPSDAKNEINLTRVRVFSGDQLYDVAAKQKWDIFRIVCTQPFNKTLPYGISFISFHTSVPIEAPSSKCNLLANDEEIDGESADFRPGALFQATKSKPSETQPATAATKAAITVAEKLRATQQAFLKNLLDAPASGSAAPNTAGAVRPTVHSISNHAHKTNPISSKAADASSSKGDTGSSKSDNTLPETSSAKSAKHTEPSGEQKPKPSASISARESKTKIAGLCRRPLSGVVFTLSGYQNPLRSDLRQKALQLGAQFRQDWGPDCTHLICAFANTPKFRQVVRKGIIVSGKWIEKCHDTKSKVDWRPFRVGRAPSPPPIGNVDEERDEHSGSGSDSAKPSTSNKLNRRRRVGSGDNEWTPVSRGSDVEESEESDYDPEDEDAEDTNESAEDGDEDESNDDDLRRKGRKRGKKPTGSRPSKRKPAPKTPVRNSRSPVSKASRSVRKNADPEDEDTDDEIQRVMDPSTQDDEDTKPTASESSLSVPATNENKSQVTGPEELPSMFENTHFFIHKKAIPTDEERVIQRLIVAFSGTLHQYMSSDVQFVVTRSVWNEEFDTALADNANLIFVRPDWILACDEQARRVPFQKYLVVG</sequence>
<dbReference type="GO" id="GO:0006303">
    <property type="term" value="P:double-strand break repair via nonhomologous end joining"/>
    <property type="evidence" value="ECO:0007669"/>
    <property type="project" value="InterPro"/>
</dbReference>
<evidence type="ECO:0000256" key="1">
    <source>
        <dbReference type="ARBA" id="ARBA00004123"/>
    </source>
</evidence>
<accession>A0A4E0RXN8</accession>
<dbReference type="PANTHER" id="PTHR11370">
    <property type="entry name" value="DNA-REPAIR PROTEIN XRCC1"/>
    <property type="match status" value="1"/>
</dbReference>
<feature type="domain" description="BRCT" evidence="7">
    <location>
        <begin position="314"/>
        <end position="401"/>
    </location>
</feature>
<dbReference type="SUPFAM" id="SSF49785">
    <property type="entry name" value="Galactose-binding domain-like"/>
    <property type="match status" value="1"/>
</dbReference>
<dbReference type="Pfam" id="PF12738">
    <property type="entry name" value="PTCB-BRCT"/>
    <property type="match status" value="1"/>
</dbReference>
<evidence type="ECO:0000313" key="8">
    <source>
        <dbReference type="EMBL" id="THD23182.1"/>
    </source>
</evidence>
<dbReference type="InterPro" id="IPR045080">
    <property type="entry name" value="BRCT_XRCC1_rpt1"/>
</dbReference>
<dbReference type="PANTHER" id="PTHR11370:SF5">
    <property type="entry name" value="DNA REPAIR PROTEIN XRCC1"/>
    <property type="match status" value="1"/>
</dbReference>
<dbReference type="PROSITE" id="PS50172">
    <property type="entry name" value="BRCT"/>
    <property type="match status" value="2"/>
</dbReference>
<dbReference type="InterPro" id="IPR008979">
    <property type="entry name" value="Galactose-bd-like_sf"/>
</dbReference>
<dbReference type="Pfam" id="PF01834">
    <property type="entry name" value="XRCC1_N"/>
    <property type="match status" value="1"/>
</dbReference>
<dbReference type="Proteomes" id="UP000230066">
    <property type="component" value="Unassembled WGS sequence"/>
</dbReference>
<dbReference type="InterPro" id="IPR002706">
    <property type="entry name" value="Xrcc1_N"/>
</dbReference>
<dbReference type="SMART" id="SM00292">
    <property type="entry name" value="BRCT"/>
    <property type="match status" value="2"/>
</dbReference>
<keyword evidence="9" id="KW-1185">Reference proteome</keyword>
<evidence type="ECO:0000313" key="9">
    <source>
        <dbReference type="Proteomes" id="UP000230066"/>
    </source>
</evidence>
<dbReference type="Gene3D" id="2.60.120.260">
    <property type="entry name" value="Galactose-binding domain-like"/>
    <property type="match status" value="1"/>
</dbReference>
<feature type="compositionally biased region" description="Polar residues" evidence="6">
    <location>
        <begin position="274"/>
        <end position="283"/>
    </location>
</feature>
<dbReference type="CDD" id="cd21393">
    <property type="entry name" value="sm_acid_XPC-like"/>
    <property type="match status" value="1"/>
</dbReference>
<keyword evidence="3" id="KW-0227">DNA damage</keyword>
<dbReference type="Gene3D" id="3.40.50.10190">
    <property type="entry name" value="BRCT domain"/>
    <property type="match status" value="2"/>
</dbReference>
<feature type="region of interest" description="Disordered" evidence="6">
    <location>
        <begin position="398"/>
        <end position="589"/>
    </location>
</feature>
<organism evidence="8 9">
    <name type="scientific">Fasciola hepatica</name>
    <name type="common">Liver fluke</name>
    <dbReference type="NCBI Taxonomy" id="6192"/>
    <lineage>
        <taxon>Eukaryota</taxon>
        <taxon>Metazoa</taxon>
        <taxon>Spiralia</taxon>
        <taxon>Lophotrochozoa</taxon>
        <taxon>Platyhelminthes</taxon>
        <taxon>Trematoda</taxon>
        <taxon>Digenea</taxon>
        <taxon>Plagiorchiida</taxon>
        <taxon>Echinostomata</taxon>
        <taxon>Echinostomatoidea</taxon>
        <taxon>Fasciolidae</taxon>
        <taxon>Fasciola</taxon>
    </lineage>
</organism>
<feature type="compositionally biased region" description="Polar residues" evidence="6">
    <location>
        <begin position="422"/>
        <end position="435"/>
    </location>
</feature>
<reference evidence="8" key="1">
    <citation type="submission" date="2019-03" db="EMBL/GenBank/DDBJ databases">
        <title>Improved annotation for the trematode Fasciola hepatica.</title>
        <authorList>
            <person name="Choi Y.-J."/>
            <person name="Martin J."/>
            <person name="Mitreva M."/>
        </authorList>
    </citation>
    <scope>NUCLEOTIDE SEQUENCE [LARGE SCALE GENOMIC DNA]</scope>
</reference>
<feature type="compositionally biased region" description="Basic and acidic residues" evidence="6">
    <location>
        <begin position="286"/>
        <end position="296"/>
    </location>
</feature>
<evidence type="ECO:0000256" key="2">
    <source>
        <dbReference type="ARBA" id="ARBA00022737"/>
    </source>
</evidence>
<comment type="caution">
    <text evidence="8">The sequence shown here is derived from an EMBL/GenBank/DDBJ whole genome shotgun (WGS) entry which is preliminary data.</text>
</comment>
<dbReference type="InterPro" id="IPR001357">
    <property type="entry name" value="BRCT_dom"/>
</dbReference>
<dbReference type="GO" id="GO:0006284">
    <property type="term" value="P:base-excision repair"/>
    <property type="evidence" value="ECO:0007669"/>
    <property type="project" value="InterPro"/>
</dbReference>
<keyword evidence="4" id="KW-0234">DNA repair</keyword>
<evidence type="ECO:0000256" key="3">
    <source>
        <dbReference type="ARBA" id="ARBA00022763"/>
    </source>
</evidence>